<evidence type="ECO:0000313" key="2">
    <source>
        <dbReference type="EMBL" id="QCZ93775.1"/>
    </source>
</evidence>
<evidence type="ECO:0000256" key="1">
    <source>
        <dbReference type="SAM" id="Phobius"/>
    </source>
</evidence>
<dbReference type="KEGG" id="salk:FBQ74_09845"/>
<dbReference type="RefSeq" id="WP_139756518.1">
    <property type="nucleotide sequence ID" value="NZ_CP039852.1"/>
</dbReference>
<keyword evidence="3" id="KW-1185">Reference proteome</keyword>
<keyword evidence="1" id="KW-0472">Membrane</keyword>
<accession>A0A5B7YE40</accession>
<keyword evidence="1" id="KW-1133">Transmembrane helix</keyword>
<evidence type="ECO:0000313" key="3">
    <source>
        <dbReference type="Proteomes" id="UP000304912"/>
    </source>
</evidence>
<organism evidence="2 3">
    <name type="scientific">Salinimonas iocasae</name>
    <dbReference type="NCBI Taxonomy" id="2572577"/>
    <lineage>
        <taxon>Bacteria</taxon>
        <taxon>Pseudomonadati</taxon>
        <taxon>Pseudomonadota</taxon>
        <taxon>Gammaproteobacteria</taxon>
        <taxon>Alteromonadales</taxon>
        <taxon>Alteromonadaceae</taxon>
        <taxon>Alteromonas/Salinimonas group</taxon>
        <taxon>Salinimonas</taxon>
    </lineage>
</organism>
<feature type="transmembrane region" description="Helical" evidence="1">
    <location>
        <begin position="50"/>
        <end position="72"/>
    </location>
</feature>
<reference evidence="2 3" key="1">
    <citation type="submission" date="2019-04" db="EMBL/GenBank/DDBJ databases">
        <title>Salinimonas iocasae sp. nov., a halophilic bacterium isolated from the outer tube casing of tubeworms in Okinawa Trough.</title>
        <authorList>
            <person name="Zhang H."/>
            <person name="Wang H."/>
            <person name="Li C."/>
        </authorList>
    </citation>
    <scope>NUCLEOTIDE SEQUENCE [LARGE SCALE GENOMIC DNA]</scope>
    <source>
        <strain evidence="2 3">KX18D6</strain>
    </source>
</reference>
<name>A0A5B7YE40_9ALTE</name>
<dbReference type="AlphaFoldDB" id="A0A5B7YE40"/>
<gene>
    <name evidence="2" type="ORF">FBQ74_09845</name>
</gene>
<dbReference type="EMBL" id="CP039852">
    <property type="protein sequence ID" value="QCZ93775.1"/>
    <property type="molecule type" value="Genomic_DNA"/>
</dbReference>
<feature type="transmembrane region" description="Helical" evidence="1">
    <location>
        <begin position="18"/>
        <end position="38"/>
    </location>
</feature>
<keyword evidence="1" id="KW-0812">Transmembrane</keyword>
<dbReference type="Proteomes" id="UP000304912">
    <property type="component" value="Chromosome"/>
</dbReference>
<sequence length="82" mass="8992">MNHVLHLKQKDQVLSLKLAFILLPVVMLMTGFALGVLFSSNVTLQSSFSVISVIAAGTGSLIALVYGFTYYFKKIDNLLGKR</sequence>
<proteinExistence type="predicted"/>
<protein>
    <submittedName>
        <fullName evidence="2">Uncharacterized protein</fullName>
    </submittedName>
</protein>